<feature type="region of interest" description="Disordered" evidence="1">
    <location>
        <begin position="1"/>
        <end position="68"/>
    </location>
</feature>
<dbReference type="EMBL" id="CAJGYO010000019">
    <property type="protein sequence ID" value="CAD6338593.1"/>
    <property type="molecule type" value="Genomic_DNA"/>
</dbReference>
<feature type="domain" description="F-box" evidence="2">
    <location>
        <begin position="69"/>
        <end position="109"/>
    </location>
</feature>
<sequence length="109" mass="11773">MLSSRWSGGVGGTGRKEGLCRPSGVGNAWQPPMALESDDGGGGGAKRRRVDEQGRQRTQVAAGPESASVVHLSELPEDLRRRILTRLPLKDAIRSGALAQGWRDLWKSR</sequence>
<dbReference type="Proteomes" id="UP000604825">
    <property type="component" value="Unassembled WGS sequence"/>
</dbReference>
<dbReference type="AlphaFoldDB" id="A0A811SBA6"/>
<keyword evidence="4" id="KW-1185">Reference proteome</keyword>
<proteinExistence type="predicted"/>
<dbReference type="OrthoDB" id="677679at2759"/>
<dbReference type="SUPFAM" id="SSF81383">
    <property type="entry name" value="F-box domain"/>
    <property type="match status" value="1"/>
</dbReference>
<evidence type="ECO:0000313" key="4">
    <source>
        <dbReference type="Proteomes" id="UP000604825"/>
    </source>
</evidence>
<evidence type="ECO:0000259" key="2">
    <source>
        <dbReference type="PROSITE" id="PS50181"/>
    </source>
</evidence>
<dbReference type="InterPro" id="IPR036047">
    <property type="entry name" value="F-box-like_dom_sf"/>
</dbReference>
<accession>A0A811SBA6</accession>
<dbReference type="PROSITE" id="PS50181">
    <property type="entry name" value="FBOX"/>
    <property type="match status" value="1"/>
</dbReference>
<gene>
    <name evidence="3" type="ORF">NCGR_LOCUS62691</name>
</gene>
<evidence type="ECO:0000313" key="3">
    <source>
        <dbReference type="EMBL" id="CAD6338593.1"/>
    </source>
</evidence>
<organism evidence="3 4">
    <name type="scientific">Miscanthus lutarioriparius</name>
    <dbReference type="NCBI Taxonomy" id="422564"/>
    <lineage>
        <taxon>Eukaryota</taxon>
        <taxon>Viridiplantae</taxon>
        <taxon>Streptophyta</taxon>
        <taxon>Embryophyta</taxon>
        <taxon>Tracheophyta</taxon>
        <taxon>Spermatophyta</taxon>
        <taxon>Magnoliopsida</taxon>
        <taxon>Liliopsida</taxon>
        <taxon>Poales</taxon>
        <taxon>Poaceae</taxon>
        <taxon>PACMAD clade</taxon>
        <taxon>Panicoideae</taxon>
        <taxon>Andropogonodae</taxon>
        <taxon>Andropogoneae</taxon>
        <taxon>Saccharinae</taxon>
        <taxon>Miscanthus</taxon>
    </lineage>
</organism>
<reference evidence="3" key="1">
    <citation type="submission" date="2020-10" db="EMBL/GenBank/DDBJ databases">
        <authorList>
            <person name="Han B."/>
            <person name="Lu T."/>
            <person name="Zhao Q."/>
            <person name="Huang X."/>
            <person name="Zhao Y."/>
        </authorList>
    </citation>
    <scope>NUCLEOTIDE SEQUENCE</scope>
</reference>
<dbReference type="InterPro" id="IPR001810">
    <property type="entry name" value="F-box_dom"/>
</dbReference>
<evidence type="ECO:0000256" key="1">
    <source>
        <dbReference type="SAM" id="MobiDB-lite"/>
    </source>
</evidence>
<comment type="caution">
    <text evidence="3">The sequence shown here is derived from an EMBL/GenBank/DDBJ whole genome shotgun (WGS) entry which is preliminary data.</text>
</comment>
<protein>
    <recommendedName>
        <fullName evidence="2">F-box domain-containing protein</fullName>
    </recommendedName>
</protein>
<name>A0A811SBA6_9POAL</name>
<dbReference type="Pfam" id="PF00646">
    <property type="entry name" value="F-box"/>
    <property type="match status" value="1"/>
</dbReference>